<name>A0A540KIA6_MALBA</name>
<sequence length="155" mass="16987">MPKPNMNLSLVIAGKDGGVSRHNFVGMGVREDEREMGERCLVVAVSASIANKAATTFVELFPSSTTSFITLDTMTTFYSVTTILSDLLQLWTRSAQGNHLCLGGIDHIPVEHVISRPLTRPTFLHLSSPFRNHSGSSFLIRALILSSMSNILHFV</sequence>
<evidence type="ECO:0000313" key="2">
    <source>
        <dbReference type="Proteomes" id="UP000315295"/>
    </source>
</evidence>
<dbReference type="AlphaFoldDB" id="A0A540KIA6"/>
<reference evidence="1 2" key="1">
    <citation type="journal article" date="2019" name="G3 (Bethesda)">
        <title>Sequencing of a Wild Apple (Malus baccata) Genome Unravels the Differences Between Cultivated and Wild Apple Species Regarding Disease Resistance and Cold Tolerance.</title>
        <authorList>
            <person name="Chen X."/>
        </authorList>
    </citation>
    <scope>NUCLEOTIDE SEQUENCE [LARGE SCALE GENOMIC DNA]</scope>
    <source>
        <strain evidence="2">cv. Shandingzi</strain>
        <tissue evidence="1">Leaves</tissue>
    </source>
</reference>
<organism evidence="1 2">
    <name type="scientific">Malus baccata</name>
    <name type="common">Siberian crab apple</name>
    <name type="synonym">Pyrus baccata</name>
    <dbReference type="NCBI Taxonomy" id="106549"/>
    <lineage>
        <taxon>Eukaryota</taxon>
        <taxon>Viridiplantae</taxon>
        <taxon>Streptophyta</taxon>
        <taxon>Embryophyta</taxon>
        <taxon>Tracheophyta</taxon>
        <taxon>Spermatophyta</taxon>
        <taxon>Magnoliopsida</taxon>
        <taxon>eudicotyledons</taxon>
        <taxon>Gunneridae</taxon>
        <taxon>Pentapetalae</taxon>
        <taxon>rosids</taxon>
        <taxon>fabids</taxon>
        <taxon>Rosales</taxon>
        <taxon>Rosaceae</taxon>
        <taxon>Amygdaloideae</taxon>
        <taxon>Maleae</taxon>
        <taxon>Malus</taxon>
    </lineage>
</organism>
<comment type="caution">
    <text evidence="1">The sequence shown here is derived from an EMBL/GenBank/DDBJ whole genome shotgun (WGS) entry which is preliminary data.</text>
</comment>
<dbReference type="Proteomes" id="UP000315295">
    <property type="component" value="Unassembled WGS sequence"/>
</dbReference>
<protein>
    <submittedName>
        <fullName evidence="1">Uncharacterized protein</fullName>
    </submittedName>
</protein>
<evidence type="ECO:0000313" key="1">
    <source>
        <dbReference type="EMBL" id="TQD73953.1"/>
    </source>
</evidence>
<gene>
    <name evidence="1" type="ORF">C1H46_040523</name>
</gene>
<accession>A0A540KIA6</accession>
<proteinExistence type="predicted"/>
<dbReference type="EMBL" id="VIEB01001234">
    <property type="protein sequence ID" value="TQD73953.1"/>
    <property type="molecule type" value="Genomic_DNA"/>
</dbReference>
<keyword evidence="2" id="KW-1185">Reference proteome</keyword>